<evidence type="ECO:0000313" key="8">
    <source>
        <dbReference type="EMBL" id="GGO89048.1"/>
    </source>
</evidence>
<feature type="domain" description="RDD" evidence="7">
    <location>
        <begin position="20"/>
        <end position="162"/>
    </location>
</feature>
<dbReference type="Proteomes" id="UP000655410">
    <property type="component" value="Unassembled WGS sequence"/>
</dbReference>
<reference evidence="9" key="1">
    <citation type="journal article" date="2019" name="Int. J. Syst. Evol. Microbiol.">
        <title>The Global Catalogue of Microorganisms (GCM) 10K type strain sequencing project: providing services to taxonomists for standard genome sequencing and annotation.</title>
        <authorList>
            <consortium name="The Broad Institute Genomics Platform"/>
            <consortium name="The Broad Institute Genome Sequencing Center for Infectious Disease"/>
            <person name="Wu L."/>
            <person name="Ma J."/>
        </authorList>
    </citation>
    <scope>NUCLEOTIDE SEQUENCE [LARGE SCALE GENOMIC DNA]</scope>
    <source>
        <strain evidence="9">CGMCC 4.7371</strain>
    </source>
</reference>
<keyword evidence="2" id="KW-1003">Cell membrane</keyword>
<evidence type="ECO:0000256" key="4">
    <source>
        <dbReference type="ARBA" id="ARBA00022989"/>
    </source>
</evidence>
<evidence type="ECO:0000256" key="2">
    <source>
        <dbReference type="ARBA" id="ARBA00022475"/>
    </source>
</evidence>
<dbReference type="PANTHER" id="PTHR36115">
    <property type="entry name" value="PROLINE-RICH ANTIGEN HOMOLOG-RELATED"/>
    <property type="match status" value="1"/>
</dbReference>
<keyword evidence="4 6" id="KW-1133">Transmembrane helix</keyword>
<comment type="caution">
    <text evidence="8">The sequence shown here is derived from an EMBL/GenBank/DDBJ whole genome shotgun (WGS) entry which is preliminary data.</text>
</comment>
<dbReference type="InterPro" id="IPR051791">
    <property type="entry name" value="Pra-immunoreactive"/>
</dbReference>
<keyword evidence="3 6" id="KW-0812">Transmembrane</keyword>
<comment type="subcellular location">
    <subcellularLocation>
        <location evidence="1">Cell membrane</location>
        <topology evidence="1">Multi-pass membrane protein</topology>
    </subcellularLocation>
</comment>
<keyword evidence="5 6" id="KW-0472">Membrane</keyword>
<sequence>MTEQPPPYAVPAQPQPTSTYAEWGDRAVATLWDVVYYLPPLVLTLLSVVAFIAGAVASDTDDDGLAAAMFILGAVLFLGGAIWGVVRQVNNSVVRQGRTGQTWGKAKVGIWVLQEQTGAAPGWGSCLGRWLLHGLINQAVYLDYLWPLWDQPKHQTLTDKILGTVVVKRV</sequence>
<evidence type="ECO:0000259" key="7">
    <source>
        <dbReference type="Pfam" id="PF06271"/>
    </source>
</evidence>
<feature type="transmembrane region" description="Helical" evidence="6">
    <location>
        <begin position="64"/>
        <end position="86"/>
    </location>
</feature>
<organism evidence="8 9">
    <name type="scientific">Nocardioides phosphati</name>
    <dbReference type="NCBI Taxonomy" id="1867775"/>
    <lineage>
        <taxon>Bacteria</taxon>
        <taxon>Bacillati</taxon>
        <taxon>Actinomycetota</taxon>
        <taxon>Actinomycetes</taxon>
        <taxon>Propionibacteriales</taxon>
        <taxon>Nocardioidaceae</taxon>
        <taxon>Nocardioides</taxon>
    </lineage>
</organism>
<dbReference type="RefSeq" id="WP_188783620.1">
    <property type="nucleotide sequence ID" value="NZ_BMNI01000003.1"/>
</dbReference>
<evidence type="ECO:0000313" key="9">
    <source>
        <dbReference type="Proteomes" id="UP000655410"/>
    </source>
</evidence>
<feature type="transmembrane region" description="Helical" evidence="6">
    <location>
        <begin position="34"/>
        <end position="57"/>
    </location>
</feature>
<evidence type="ECO:0000256" key="3">
    <source>
        <dbReference type="ARBA" id="ARBA00022692"/>
    </source>
</evidence>
<dbReference type="Pfam" id="PF06271">
    <property type="entry name" value="RDD"/>
    <property type="match status" value="1"/>
</dbReference>
<evidence type="ECO:0000256" key="6">
    <source>
        <dbReference type="SAM" id="Phobius"/>
    </source>
</evidence>
<dbReference type="InterPro" id="IPR010432">
    <property type="entry name" value="RDD"/>
</dbReference>
<evidence type="ECO:0000256" key="5">
    <source>
        <dbReference type="ARBA" id="ARBA00023136"/>
    </source>
</evidence>
<proteinExistence type="predicted"/>
<protein>
    <recommendedName>
        <fullName evidence="7">RDD domain-containing protein</fullName>
    </recommendedName>
</protein>
<name>A0ABQ2NA95_9ACTN</name>
<accession>A0ABQ2NA95</accession>
<evidence type="ECO:0000256" key="1">
    <source>
        <dbReference type="ARBA" id="ARBA00004651"/>
    </source>
</evidence>
<keyword evidence="9" id="KW-1185">Reference proteome</keyword>
<dbReference type="EMBL" id="BMNI01000003">
    <property type="protein sequence ID" value="GGO89048.1"/>
    <property type="molecule type" value="Genomic_DNA"/>
</dbReference>
<gene>
    <name evidence="8" type="ORF">GCM10011584_17520</name>
</gene>